<keyword evidence="6" id="KW-1185">Reference proteome</keyword>
<comment type="similarity">
    <text evidence="2">Belongs to the XPG/RAD2 endonuclease family.</text>
</comment>
<accession>A0AAN7U7Y8</accession>
<dbReference type="InterPro" id="IPR022040">
    <property type="entry name" value="MKT1_N"/>
</dbReference>
<dbReference type="CDD" id="cd09858">
    <property type="entry name" value="PIN_MKT1"/>
    <property type="match status" value="1"/>
</dbReference>
<organism evidence="5 6">
    <name type="scientific">Dictyostelium firmibasis</name>
    <dbReference type="NCBI Taxonomy" id="79012"/>
    <lineage>
        <taxon>Eukaryota</taxon>
        <taxon>Amoebozoa</taxon>
        <taxon>Evosea</taxon>
        <taxon>Eumycetozoa</taxon>
        <taxon>Dictyostelia</taxon>
        <taxon>Dictyosteliales</taxon>
        <taxon>Dictyosteliaceae</taxon>
        <taxon>Dictyostelium</taxon>
    </lineage>
</organism>
<dbReference type="PANTHER" id="PTHR11081:SF32">
    <property type="entry name" value="POST-TRANSCRIPTIONAL REGULATOR MKT1"/>
    <property type="match status" value="1"/>
</dbReference>
<evidence type="ECO:0000256" key="1">
    <source>
        <dbReference type="ARBA" id="ARBA00022845"/>
    </source>
</evidence>
<sequence length="713" mass="82413">MFKTKLNEFLEKNTKTSNIDVLSDYRIGIEAKPWLLKLPVQEPFQITMGGLPLTLVDTLEKELNKFKKANIKPFFLFNGLSVLKERYTPINQRSQKLSTAWDAYYRAQYSSAEKCFQDSEKNLLLSFIHFIIQYFKQKGIEFFEAPYFAGPQLALFSEPSQKNYLNAVYGSQELLLYGVYRLITDIDYEKGSYTWVDLKSILYDLGLTHDQFIDACLLCGFEYCPQLPFLMSPQGKDCTFKTVCDMVKTYNNGIDTIRTYLPMGQCEKYIEQFIKTKCLVHNHLLFYSSNVCEPLFKDIYYRPYFLNQIFGPRLPNDVYFYISQGVVSPQVINNFISGILAEPFPTIESEEYCKMLDYLKNVRTKTLGLLSICLNDDLKHKPVKTIRWFEPKEFDMPHTTSLHEYHEFTNGYIKVPTEIISTIQNLVKDNTSTGNVISFGLVSKYYEALHNCMIKSLSQSPPEQLPPIRDINEGIFVTLAQTMSMMGYFNNASNDPSKKLLKYSQCLENVSNTKLQEPTLLLIELLRSGSFTFERLNFVPKPTFDGPPSKPSVFIISRVLSLIPSQLDNTPWGGPIDHDLMGFHEITRTLYKSLRNLIEMTALSHFLTHRIVLPPPEYFTFSTRLPFFLQPSSSMGLLVKGLLLENLSLEQLEEIFPNFTNIKEDLALASQFWDIAFKIVTTIYNEGNFVSKTIYDAFVEADKEWREIMKNFN</sequence>
<gene>
    <name evidence="5" type="ORF">RB653_005836</name>
</gene>
<evidence type="ECO:0000256" key="2">
    <source>
        <dbReference type="ARBA" id="ARBA00024023"/>
    </source>
</evidence>
<dbReference type="InterPro" id="IPR037314">
    <property type="entry name" value="MKT1_H3TH"/>
</dbReference>
<reference evidence="5 6" key="1">
    <citation type="submission" date="2023-11" db="EMBL/GenBank/DDBJ databases">
        <title>Dfirmibasis_genome.</title>
        <authorList>
            <person name="Edelbroek B."/>
            <person name="Kjellin J."/>
            <person name="Jerlstrom-Hultqvist J."/>
            <person name="Soderbom F."/>
        </authorList>
    </citation>
    <scope>NUCLEOTIDE SEQUENCE [LARGE SCALE GENOMIC DNA]</scope>
    <source>
        <strain evidence="5 6">TNS-C-14</strain>
    </source>
</reference>
<dbReference type="GO" id="GO:0017108">
    <property type="term" value="F:5'-flap endonuclease activity"/>
    <property type="evidence" value="ECO:0007669"/>
    <property type="project" value="TreeGrafter"/>
</dbReference>
<dbReference type="EMBL" id="JAVFKY010000001">
    <property type="protein sequence ID" value="KAK5584228.1"/>
    <property type="molecule type" value="Genomic_DNA"/>
</dbReference>
<dbReference type="AlphaFoldDB" id="A0AAN7U7Y8"/>
<feature type="domain" description="Post-transcriptional regulator MKT1 N-terminal" evidence="4">
    <location>
        <begin position="304"/>
        <end position="389"/>
    </location>
</feature>
<evidence type="ECO:0000259" key="4">
    <source>
        <dbReference type="Pfam" id="PF12247"/>
    </source>
</evidence>
<dbReference type="Gene3D" id="3.40.50.1010">
    <property type="entry name" value="5'-nuclease"/>
    <property type="match status" value="1"/>
</dbReference>
<proteinExistence type="inferred from homology"/>
<name>A0AAN7U7Y8_9MYCE</name>
<dbReference type="InterPro" id="IPR006084">
    <property type="entry name" value="XPG/Rad2"/>
</dbReference>
<dbReference type="InterPro" id="IPR029060">
    <property type="entry name" value="PIN-like_dom_sf"/>
</dbReference>
<comment type="caution">
    <text evidence="5">The sequence shown here is derived from an EMBL/GenBank/DDBJ whole genome shotgun (WGS) entry which is preliminary data.</text>
</comment>
<feature type="domain" description="Post-transcriptional regulator MKT1 C-terminal" evidence="3">
    <location>
        <begin position="482"/>
        <end position="705"/>
    </location>
</feature>
<dbReference type="CDD" id="cd09902">
    <property type="entry name" value="H3TH_MKT1"/>
    <property type="match status" value="1"/>
</dbReference>
<dbReference type="Pfam" id="PF12246">
    <property type="entry name" value="MKT1_C"/>
    <property type="match status" value="1"/>
</dbReference>
<evidence type="ECO:0000313" key="6">
    <source>
        <dbReference type="Proteomes" id="UP001344447"/>
    </source>
</evidence>
<evidence type="ECO:0000259" key="3">
    <source>
        <dbReference type="Pfam" id="PF12246"/>
    </source>
</evidence>
<dbReference type="InterPro" id="IPR022039">
    <property type="entry name" value="MKT1_C"/>
</dbReference>
<evidence type="ECO:0000313" key="5">
    <source>
        <dbReference type="EMBL" id="KAK5584228.1"/>
    </source>
</evidence>
<keyword evidence="1" id="KW-0810">Translation regulation</keyword>
<protein>
    <submittedName>
        <fullName evidence="5">Uncharacterized protein</fullName>
    </submittedName>
</protein>
<dbReference type="SUPFAM" id="SSF88723">
    <property type="entry name" value="PIN domain-like"/>
    <property type="match status" value="1"/>
</dbReference>
<dbReference type="Proteomes" id="UP001344447">
    <property type="component" value="Unassembled WGS sequence"/>
</dbReference>
<dbReference type="GO" id="GO:0006417">
    <property type="term" value="P:regulation of translation"/>
    <property type="evidence" value="ECO:0007669"/>
    <property type="project" value="UniProtKB-KW"/>
</dbReference>
<dbReference type="PANTHER" id="PTHR11081">
    <property type="entry name" value="FLAP ENDONUCLEASE FAMILY MEMBER"/>
    <property type="match status" value="1"/>
</dbReference>
<dbReference type="Pfam" id="PF12247">
    <property type="entry name" value="MKT1_N"/>
    <property type="match status" value="1"/>
</dbReference>